<organism evidence="1">
    <name type="scientific">Cryptosporidium hominis</name>
    <dbReference type="NCBI Taxonomy" id="237895"/>
    <lineage>
        <taxon>Eukaryota</taxon>
        <taxon>Sar</taxon>
        <taxon>Alveolata</taxon>
        <taxon>Apicomplexa</taxon>
        <taxon>Conoidasida</taxon>
        <taxon>Coccidia</taxon>
        <taxon>Eucoccidiorida</taxon>
        <taxon>Eimeriorina</taxon>
        <taxon>Cryptosporidiidae</taxon>
        <taxon>Cryptosporidium</taxon>
    </lineage>
</organism>
<evidence type="ECO:0000313" key="1">
    <source>
        <dbReference type="EMBL" id="CUV04956.1"/>
    </source>
</evidence>
<proteinExistence type="predicted"/>
<dbReference type="VEuPathDB" id="CryptoDB:GY17_00002631"/>
<dbReference type="VEuPathDB" id="CryptoDB:CHUDEA3_1080"/>
<gene>
    <name evidence="1" type="ORF">CHUDEA3_1080</name>
</gene>
<feature type="non-terminal residue" evidence="1">
    <location>
        <position position="1"/>
    </location>
</feature>
<dbReference type="EMBL" id="LN877949">
    <property type="protein sequence ID" value="CUV04956.1"/>
    <property type="molecule type" value="Genomic_DNA"/>
</dbReference>
<reference evidence="1" key="1">
    <citation type="submission" date="2015-08" db="EMBL/GenBank/DDBJ databases">
        <authorList>
            <person name="Babu N.S."/>
            <person name="Beckwith C.J."/>
            <person name="Beseler K.G."/>
            <person name="Brison A."/>
            <person name="Carone J.V."/>
            <person name="Caskin T.P."/>
            <person name="Diamond M."/>
            <person name="Durham M.E."/>
            <person name="Foxe J.M."/>
            <person name="Go M."/>
            <person name="Henderson B.A."/>
            <person name="Jones I.B."/>
            <person name="McGettigan J.A."/>
            <person name="Micheletti S.J."/>
            <person name="Nasrallah M.E."/>
            <person name="Ortiz D."/>
            <person name="Piller C.R."/>
            <person name="Privatt S.R."/>
            <person name="Schneider S.L."/>
            <person name="Sharp S."/>
            <person name="Smith T.C."/>
            <person name="Stanton J.D."/>
            <person name="Ullery H.E."/>
            <person name="Wilson R.J."/>
            <person name="Serrano M.G."/>
            <person name="Buck G."/>
            <person name="Lee V."/>
            <person name="Wang Y."/>
            <person name="Carvalho R."/>
            <person name="Voegtly L."/>
            <person name="Shi R."/>
            <person name="Duckworth R."/>
            <person name="Johnson A."/>
            <person name="Loviza R."/>
            <person name="Walstead R."/>
            <person name="Shah Z."/>
            <person name="Kiflezghi M."/>
            <person name="Wade K."/>
            <person name="Ball S.L."/>
            <person name="Bradley K.W."/>
            <person name="Asai D.J."/>
            <person name="Bowman C.A."/>
            <person name="Russell D.A."/>
            <person name="Pope W.H."/>
            <person name="Jacobs-Sera D."/>
            <person name="Hendrix R.W."/>
            <person name="Hatfull G.F."/>
        </authorList>
    </citation>
    <scope>NUCLEOTIDE SEQUENCE [LARGE SCALE GENOMIC DNA]</scope>
</reference>
<dbReference type="Proteomes" id="UP000199752">
    <property type="component" value="Chromosome 3"/>
</dbReference>
<sequence>LRIERISENMPNKINELNGIKNFKEDIKSLVSQYDDFENFDKIVQLEDSAKEIAGTIQNNIQILLNNRVS</sequence>
<name>A0A0S4TDG4_CRYHO</name>
<dbReference type="AlphaFoldDB" id="A0A0S4TDG4"/>
<dbReference type="VEuPathDB" id="CryptoDB:ChTU502y2012_389g0105"/>
<accession>A0A0S4TDG4</accession>
<protein>
    <submittedName>
        <fullName evidence="1">Uncharacterized protein</fullName>
    </submittedName>
</protein>